<dbReference type="RefSeq" id="WP_195134096.1">
    <property type="nucleotide sequence ID" value="NZ_JADLQX010000076.1"/>
</dbReference>
<keyword evidence="1" id="KW-0472">Membrane</keyword>
<organism evidence="2 3">
    <name type="scientific">Nocardia amamiensis</name>
    <dbReference type="NCBI Taxonomy" id="404578"/>
    <lineage>
        <taxon>Bacteria</taxon>
        <taxon>Bacillati</taxon>
        <taxon>Actinomycetota</taxon>
        <taxon>Actinomycetes</taxon>
        <taxon>Mycobacteriales</taxon>
        <taxon>Nocardiaceae</taxon>
        <taxon>Nocardia</taxon>
    </lineage>
</organism>
<feature type="transmembrane region" description="Helical" evidence="1">
    <location>
        <begin position="21"/>
        <end position="43"/>
    </location>
</feature>
<keyword evidence="1" id="KW-1133">Transmembrane helix</keyword>
<evidence type="ECO:0000256" key="1">
    <source>
        <dbReference type="SAM" id="Phobius"/>
    </source>
</evidence>
<dbReference type="InterPro" id="IPR021424">
    <property type="entry name" value="PorA"/>
</dbReference>
<evidence type="ECO:0000313" key="2">
    <source>
        <dbReference type="EMBL" id="MBF6302916.1"/>
    </source>
</evidence>
<sequence length="350" mass="37476">MHEYRNKEHHTMLTRRSAVALAIAGAVLIALAALLRLAVIPFMTKLPEDLDAKVRFEGTMMLLNSQALASGDVSDAIVDGIPISVDRHVRVAATVGDIAIVHDKSTINGPNGMSMGQSHVYAVDRVSFGRAPAPAGMEVEPHEGITVSLPINPPADNSMKLWEAVTQNGVPLSYTGSGVVLGRAINNYTGIAVGSVKDDATLKRFPPELPKRMIEQILPQLPPDTQTRIRAAIPLLPDITPLSYSATNTVRLAADARLGMPITAAREQKIVARLDLNGEYVDLLPVMALKVDLTGQSSAEAAARAQALGRTLDLVEVWAPLALVVAGFGLVAVAVMRRKARTGDRLYDFH</sequence>
<protein>
    <submittedName>
        <fullName evidence="2">DUF3068 domain-containing protein</fullName>
    </submittedName>
</protein>
<accession>A0ABS0D298</accession>
<feature type="transmembrane region" description="Helical" evidence="1">
    <location>
        <begin position="317"/>
        <end position="336"/>
    </location>
</feature>
<proteinExistence type="predicted"/>
<gene>
    <name evidence="2" type="ORF">IU459_36175</name>
</gene>
<evidence type="ECO:0000313" key="3">
    <source>
        <dbReference type="Proteomes" id="UP000702209"/>
    </source>
</evidence>
<keyword evidence="3" id="KW-1185">Reference proteome</keyword>
<dbReference type="Pfam" id="PF11271">
    <property type="entry name" value="PorA"/>
    <property type="match status" value="1"/>
</dbReference>
<name>A0ABS0D298_9NOCA</name>
<keyword evidence="1" id="KW-0812">Transmembrane</keyword>
<dbReference type="Proteomes" id="UP000702209">
    <property type="component" value="Unassembled WGS sequence"/>
</dbReference>
<comment type="caution">
    <text evidence="2">The sequence shown here is derived from an EMBL/GenBank/DDBJ whole genome shotgun (WGS) entry which is preliminary data.</text>
</comment>
<dbReference type="EMBL" id="JADLQX010000076">
    <property type="protein sequence ID" value="MBF6302916.1"/>
    <property type="molecule type" value="Genomic_DNA"/>
</dbReference>
<reference evidence="2 3" key="1">
    <citation type="submission" date="2020-10" db="EMBL/GenBank/DDBJ databases">
        <title>Identification of Nocardia species via Next-generation sequencing and recognition of intraspecies genetic diversity.</title>
        <authorList>
            <person name="Li P."/>
            <person name="Li P."/>
            <person name="Lu B."/>
        </authorList>
    </citation>
    <scope>NUCLEOTIDE SEQUENCE [LARGE SCALE GENOMIC DNA]</scope>
    <source>
        <strain evidence="2 3">BJ06-0157</strain>
    </source>
</reference>